<sequence>MTFRLLVVPGIVIDRWRQTWAERRPAVPLQLVQAPAADAQRLLGTDGDAALLRLPVDRDKHHAIPLYTEQSVVLAHRDHVLHAADELTLAEIAELGEPLLRPLDDVLSWDSPASPGVERPETTEAAVEWVAAEVGLLVVPQSLARLYHRKDVKYKPVTDGPESAVALAWPVDGHSELVEEMIGIVRGRTANSTRGQVSAAPARKKGPASRGAGSPARRPR</sequence>
<reference evidence="7" key="1">
    <citation type="journal article" date="2014" name="Int. J. Syst. Evol. Microbiol.">
        <title>Complete genome sequence of Corynebacterium casei LMG S-19264T (=DSM 44701T), isolated from a smear-ripened cheese.</title>
        <authorList>
            <consortium name="US DOE Joint Genome Institute (JGI-PGF)"/>
            <person name="Walter F."/>
            <person name="Albersmeier A."/>
            <person name="Kalinowski J."/>
            <person name="Ruckert C."/>
        </authorList>
    </citation>
    <scope>NUCLEOTIDE SEQUENCE</scope>
    <source>
        <strain evidence="7">VKM Ac-1321</strain>
    </source>
</reference>
<evidence type="ECO:0000256" key="5">
    <source>
        <dbReference type="SAM" id="MobiDB-lite"/>
    </source>
</evidence>
<keyword evidence="4" id="KW-0804">Transcription</keyword>
<feature type="domain" description="LysR substrate-binding" evidence="6">
    <location>
        <begin position="18"/>
        <end position="188"/>
    </location>
</feature>
<comment type="caution">
    <text evidence="7">The sequence shown here is derived from an EMBL/GenBank/DDBJ whole genome shotgun (WGS) entry which is preliminary data.</text>
</comment>
<dbReference type="CDD" id="cd05466">
    <property type="entry name" value="PBP2_LTTR_substrate"/>
    <property type="match status" value="1"/>
</dbReference>
<proteinExistence type="inferred from homology"/>
<dbReference type="InterPro" id="IPR005119">
    <property type="entry name" value="LysR_subst-bd"/>
</dbReference>
<evidence type="ECO:0000256" key="3">
    <source>
        <dbReference type="ARBA" id="ARBA00023125"/>
    </source>
</evidence>
<dbReference type="Proteomes" id="UP001143480">
    <property type="component" value="Unassembled WGS sequence"/>
</dbReference>
<organism evidence="7 8">
    <name type="scientific">Dactylosporangium matsuzakiense</name>
    <dbReference type="NCBI Taxonomy" id="53360"/>
    <lineage>
        <taxon>Bacteria</taxon>
        <taxon>Bacillati</taxon>
        <taxon>Actinomycetota</taxon>
        <taxon>Actinomycetes</taxon>
        <taxon>Micromonosporales</taxon>
        <taxon>Micromonosporaceae</taxon>
        <taxon>Dactylosporangium</taxon>
    </lineage>
</organism>
<feature type="region of interest" description="Disordered" evidence="5">
    <location>
        <begin position="189"/>
        <end position="220"/>
    </location>
</feature>
<dbReference type="GO" id="GO:0003700">
    <property type="term" value="F:DNA-binding transcription factor activity"/>
    <property type="evidence" value="ECO:0007669"/>
    <property type="project" value="TreeGrafter"/>
</dbReference>
<dbReference type="GO" id="GO:0032993">
    <property type="term" value="C:protein-DNA complex"/>
    <property type="evidence" value="ECO:0007669"/>
    <property type="project" value="TreeGrafter"/>
</dbReference>
<protein>
    <recommendedName>
        <fullName evidence="6">LysR substrate-binding domain-containing protein</fullName>
    </recommendedName>
</protein>
<keyword evidence="2" id="KW-0805">Transcription regulation</keyword>
<dbReference type="RefSeq" id="WP_261959125.1">
    <property type="nucleotide sequence ID" value="NZ_BAAAXA010000001.1"/>
</dbReference>
<evidence type="ECO:0000259" key="6">
    <source>
        <dbReference type="Pfam" id="PF03466"/>
    </source>
</evidence>
<evidence type="ECO:0000313" key="7">
    <source>
        <dbReference type="EMBL" id="GLL02398.1"/>
    </source>
</evidence>
<keyword evidence="8" id="KW-1185">Reference proteome</keyword>
<evidence type="ECO:0000256" key="4">
    <source>
        <dbReference type="ARBA" id="ARBA00023163"/>
    </source>
</evidence>
<dbReference type="SUPFAM" id="SSF53850">
    <property type="entry name" value="Periplasmic binding protein-like II"/>
    <property type="match status" value="1"/>
</dbReference>
<accession>A0A9W6NMP1</accession>
<dbReference type="PANTHER" id="PTHR30346:SF0">
    <property type="entry name" value="HCA OPERON TRANSCRIPTIONAL ACTIVATOR HCAR"/>
    <property type="match status" value="1"/>
</dbReference>
<dbReference type="AlphaFoldDB" id="A0A9W6NMP1"/>
<reference evidence="7" key="2">
    <citation type="submission" date="2023-01" db="EMBL/GenBank/DDBJ databases">
        <authorList>
            <person name="Sun Q."/>
            <person name="Evtushenko L."/>
        </authorList>
    </citation>
    <scope>NUCLEOTIDE SEQUENCE</scope>
    <source>
        <strain evidence="7">VKM Ac-1321</strain>
    </source>
</reference>
<comment type="similarity">
    <text evidence="1">Belongs to the LysR transcriptional regulatory family.</text>
</comment>
<dbReference type="GO" id="GO:0003677">
    <property type="term" value="F:DNA binding"/>
    <property type="evidence" value="ECO:0007669"/>
    <property type="project" value="UniProtKB-KW"/>
</dbReference>
<name>A0A9W6NMP1_9ACTN</name>
<dbReference type="PANTHER" id="PTHR30346">
    <property type="entry name" value="TRANSCRIPTIONAL DUAL REGULATOR HCAR-RELATED"/>
    <property type="match status" value="1"/>
</dbReference>
<evidence type="ECO:0000256" key="2">
    <source>
        <dbReference type="ARBA" id="ARBA00023015"/>
    </source>
</evidence>
<dbReference type="Pfam" id="PF03466">
    <property type="entry name" value="LysR_substrate"/>
    <property type="match status" value="1"/>
</dbReference>
<evidence type="ECO:0000313" key="8">
    <source>
        <dbReference type="Proteomes" id="UP001143480"/>
    </source>
</evidence>
<dbReference type="Gene3D" id="3.40.190.290">
    <property type="match status" value="1"/>
</dbReference>
<gene>
    <name evidence="7" type="ORF">GCM10017581_041400</name>
</gene>
<dbReference type="Gene3D" id="3.40.190.10">
    <property type="entry name" value="Periplasmic binding protein-like II"/>
    <property type="match status" value="2"/>
</dbReference>
<evidence type="ECO:0000256" key="1">
    <source>
        <dbReference type="ARBA" id="ARBA00009437"/>
    </source>
</evidence>
<dbReference type="EMBL" id="BSFP01000023">
    <property type="protein sequence ID" value="GLL02398.1"/>
    <property type="molecule type" value="Genomic_DNA"/>
</dbReference>
<keyword evidence="3" id="KW-0238">DNA-binding</keyword>